<dbReference type="EMBL" id="JAQQBR010001831">
    <property type="protein sequence ID" value="KAK0168608.1"/>
    <property type="molecule type" value="Genomic_DNA"/>
</dbReference>
<organism evidence="1 2">
    <name type="scientific">Microctonus hyperodae</name>
    <name type="common">Parasitoid wasp</name>
    <dbReference type="NCBI Taxonomy" id="165561"/>
    <lineage>
        <taxon>Eukaryota</taxon>
        <taxon>Metazoa</taxon>
        <taxon>Ecdysozoa</taxon>
        <taxon>Arthropoda</taxon>
        <taxon>Hexapoda</taxon>
        <taxon>Insecta</taxon>
        <taxon>Pterygota</taxon>
        <taxon>Neoptera</taxon>
        <taxon>Endopterygota</taxon>
        <taxon>Hymenoptera</taxon>
        <taxon>Apocrita</taxon>
        <taxon>Ichneumonoidea</taxon>
        <taxon>Braconidae</taxon>
        <taxon>Euphorinae</taxon>
        <taxon>Microctonus</taxon>
    </lineage>
</organism>
<reference evidence="1" key="1">
    <citation type="journal article" date="2023" name="bioRxiv">
        <title>Scaffold-level genome assemblies of two parasitoid biocontrol wasps reveal the parthenogenesis mechanism and an associated novel virus.</title>
        <authorList>
            <person name="Inwood S."/>
            <person name="Skelly J."/>
            <person name="Guhlin J."/>
            <person name="Harrop T."/>
            <person name="Goldson S."/>
            <person name="Dearden P."/>
        </authorList>
    </citation>
    <scope>NUCLEOTIDE SEQUENCE</scope>
    <source>
        <strain evidence="1">Lincoln</strain>
        <tissue evidence="1">Whole body</tissue>
    </source>
</reference>
<comment type="caution">
    <text evidence="1">The sequence shown here is derived from an EMBL/GenBank/DDBJ whole genome shotgun (WGS) entry which is preliminary data.</text>
</comment>
<evidence type="ECO:0000313" key="1">
    <source>
        <dbReference type="EMBL" id="KAK0168608.1"/>
    </source>
</evidence>
<dbReference type="Proteomes" id="UP001168972">
    <property type="component" value="Unassembled WGS sequence"/>
</dbReference>
<dbReference type="AlphaFoldDB" id="A0AA39KP18"/>
<proteinExistence type="predicted"/>
<evidence type="ECO:0000313" key="2">
    <source>
        <dbReference type="Proteomes" id="UP001168972"/>
    </source>
</evidence>
<keyword evidence="2" id="KW-1185">Reference proteome</keyword>
<sequence>MVIDVGSPKGTWTGDEDTVDIKLYRRNTVTGAELVARDLLGPAKMSRYDASHEAFGFSITFVNLDNGGWAWALSCCTPLAIRSDRSSNILGSFVNEFKDIMLKKEQMKTVEEWK</sequence>
<gene>
    <name evidence="1" type="ORF">PV327_002387</name>
</gene>
<accession>A0AA39KP18</accession>
<protein>
    <submittedName>
        <fullName evidence="1">Uncharacterized protein</fullName>
    </submittedName>
</protein>
<reference evidence="1" key="2">
    <citation type="submission" date="2023-03" db="EMBL/GenBank/DDBJ databases">
        <authorList>
            <person name="Inwood S.N."/>
            <person name="Skelly J.G."/>
            <person name="Guhlin J."/>
            <person name="Harrop T.W.R."/>
            <person name="Goldson S.G."/>
            <person name="Dearden P.K."/>
        </authorList>
    </citation>
    <scope>NUCLEOTIDE SEQUENCE</scope>
    <source>
        <strain evidence="1">Lincoln</strain>
        <tissue evidence="1">Whole body</tissue>
    </source>
</reference>
<name>A0AA39KP18_MICHY</name>